<dbReference type="EMBL" id="CP122283">
    <property type="protein sequence ID" value="WGF38318.1"/>
    <property type="molecule type" value="Genomic_DNA"/>
</dbReference>
<dbReference type="PANTHER" id="PTHR43479:SF11">
    <property type="entry name" value="ACREF_ENVCD OPERON REPRESSOR-RELATED"/>
    <property type="match status" value="1"/>
</dbReference>
<evidence type="ECO:0000256" key="3">
    <source>
        <dbReference type="PROSITE-ProRule" id="PRU00335"/>
    </source>
</evidence>
<evidence type="ECO:0000313" key="6">
    <source>
        <dbReference type="Proteomes" id="UP001244564"/>
    </source>
</evidence>
<proteinExistence type="predicted"/>
<dbReference type="PANTHER" id="PTHR43479">
    <property type="entry name" value="ACREF/ENVCD OPERON REPRESSOR-RELATED"/>
    <property type="match status" value="1"/>
</dbReference>
<dbReference type="InterPro" id="IPR009057">
    <property type="entry name" value="Homeodomain-like_sf"/>
</dbReference>
<name>A0ABY8KFN8_9BACI</name>
<keyword evidence="1" id="KW-0678">Repressor</keyword>
<sequence length="178" mass="20893">MAILSEEKIFSTAEAIILSKGINKTTLSDIAKMLGVTHAALYKHYKNKDDLLQKLALKWLDNTSKDLFEWSPKKGVDAEIALHDWLWLLHVTKRNLYQNHQKMFLLYTNYIETNKDLIKDHLQHLAKKVEEISGWENKGMAVIVAFTYFHNPYFAERWNQGDHLHLFEQVWSVVSRSH</sequence>
<dbReference type="SUPFAM" id="SSF46689">
    <property type="entry name" value="Homeodomain-like"/>
    <property type="match status" value="1"/>
</dbReference>
<organism evidence="5 6">
    <name type="scientific">Lysinibacillus capsici</name>
    <dbReference type="NCBI Taxonomy" id="2115968"/>
    <lineage>
        <taxon>Bacteria</taxon>
        <taxon>Bacillati</taxon>
        <taxon>Bacillota</taxon>
        <taxon>Bacilli</taxon>
        <taxon>Bacillales</taxon>
        <taxon>Bacillaceae</taxon>
        <taxon>Lysinibacillus</taxon>
    </lineage>
</organism>
<evidence type="ECO:0000313" key="5">
    <source>
        <dbReference type="EMBL" id="WGF38318.1"/>
    </source>
</evidence>
<dbReference type="Gene3D" id="1.10.357.10">
    <property type="entry name" value="Tetracycline Repressor, domain 2"/>
    <property type="match status" value="1"/>
</dbReference>
<dbReference type="PRINTS" id="PR00455">
    <property type="entry name" value="HTHTETR"/>
</dbReference>
<keyword evidence="2 3" id="KW-0238">DNA-binding</keyword>
<feature type="domain" description="HTH tetR-type" evidence="4">
    <location>
        <begin position="3"/>
        <end position="63"/>
    </location>
</feature>
<dbReference type="InterPro" id="IPR050624">
    <property type="entry name" value="HTH-type_Tx_Regulator"/>
</dbReference>
<reference evidence="5 6" key="1">
    <citation type="submission" date="2023-04" db="EMBL/GenBank/DDBJ databases">
        <title>Genomic of Lysinibacillus capsici TSBLM.</title>
        <authorList>
            <person name="Hu X.S."/>
            <person name="Yu C.H."/>
        </authorList>
    </citation>
    <scope>NUCLEOTIDE SEQUENCE [LARGE SCALE GENOMIC DNA]</scope>
    <source>
        <strain evidence="5 6">TSBLM</strain>
    </source>
</reference>
<gene>
    <name evidence="5" type="ORF">QBO96_21780</name>
</gene>
<dbReference type="Pfam" id="PF17935">
    <property type="entry name" value="TetR_C_27"/>
    <property type="match status" value="1"/>
</dbReference>
<dbReference type="RefSeq" id="WP_048391146.1">
    <property type="nucleotide sequence ID" value="NZ_CANLUV010000001.1"/>
</dbReference>
<feature type="DNA-binding region" description="H-T-H motif" evidence="3">
    <location>
        <begin position="26"/>
        <end position="45"/>
    </location>
</feature>
<protein>
    <submittedName>
        <fullName evidence="5">TetR/AcrR family transcriptional regulator</fullName>
    </submittedName>
</protein>
<evidence type="ECO:0000259" key="4">
    <source>
        <dbReference type="PROSITE" id="PS50977"/>
    </source>
</evidence>
<dbReference type="Proteomes" id="UP001244564">
    <property type="component" value="Chromosome"/>
</dbReference>
<dbReference type="InterPro" id="IPR041478">
    <property type="entry name" value="TetR_C_27"/>
</dbReference>
<keyword evidence="6" id="KW-1185">Reference proteome</keyword>
<dbReference type="InterPro" id="IPR001647">
    <property type="entry name" value="HTH_TetR"/>
</dbReference>
<accession>A0ABY8KFN8</accession>
<evidence type="ECO:0000256" key="1">
    <source>
        <dbReference type="ARBA" id="ARBA00022491"/>
    </source>
</evidence>
<dbReference type="PROSITE" id="PS50977">
    <property type="entry name" value="HTH_TETR_2"/>
    <property type="match status" value="1"/>
</dbReference>
<dbReference type="Pfam" id="PF00440">
    <property type="entry name" value="TetR_N"/>
    <property type="match status" value="1"/>
</dbReference>
<evidence type="ECO:0000256" key="2">
    <source>
        <dbReference type="ARBA" id="ARBA00023125"/>
    </source>
</evidence>